<evidence type="ECO:0000256" key="1">
    <source>
        <dbReference type="SAM" id="MobiDB-lite"/>
    </source>
</evidence>
<dbReference type="Proteomes" id="UP000198211">
    <property type="component" value="Unassembled WGS sequence"/>
</dbReference>
<sequence>MGGALDGDLRQARVRPSSAPCQQAPSKPLSDGTLNEARKRKTKTAKRASPTPTPTEPEKNADRGPAVNVGSDLEEKAPPRAAKKPKKATTARKPGAASHEDGFDLSEFMASFQPGTASVTAPPVTADPLPMLPSPPAVPEGPSVVDELCALKEEVFRLRGLVGAQVTMSGNPMTMGTPTAPNAKVDDYRPNKNLVPSVLKKLCREYRQLDQLLKIAEEGVEVRLLKKPLIQYVRPPNHGSARARINSLRKNIRKYQDGRRCQVLAADLIEQWPELVVSLFGVVDKGNEDASTSGRTIHDLSYPEGESVNDYTDQASITKPDYVHCDGVENDILLVMREYPNAEVDGMAADVAFAFRNINIHSNSVFLSVGRIEEEKVIVIELSASFGWAGSSGFYEIVGEAVSHIHGSQYNAVNPAGIFNYH</sequence>
<protein>
    <submittedName>
        <fullName evidence="2">Secreted protein</fullName>
    </submittedName>
</protein>
<dbReference type="AlphaFoldDB" id="A0A225W3Q3"/>
<reference evidence="3" key="1">
    <citation type="submission" date="2017-03" db="EMBL/GenBank/DDBJ databases">
        <title>Phytopthora megakarya and P. palmivora, two closely related causual agents of cacao black pod achieved similar genome size and gene model numbers by different mechanisms.</title>
        <authorList>
            <person name="Ali S."/>
            <person name="Shao J."/>
            <person name="Larry D.J."/>
            <person name="Kronmiller B."/>
            <person name="Shen D."/>
            <person name="Strem M.D."/>
            <person name="Melnick R.L."/>
            <person name="Guiltinan M.J."/>
            <person name="Tyler B.M."/>
            <person name="Meinhardt L.W."/>
            <person name="Bailey B.A."/>
        </authorList>
    </citation>
    <scope>NUCLEOTIDE SEQUENCE [LARGE SCALE GENOMIC DNA]</scope>
    <source>
        <strain evidence="3">zdho120</strain>
    </source>
</reference>
<comment type="caution">
    <text evidence="2">The sequence shown here is derived from an EMBL/GenBank/DDBJ whole genome shotgun (WGS) entry which is preliminary data.</text>
</comment>
<organism evidence="2 3">
    <name type="scientific">Phytophthora megakarya</name>
    <dbReference type="NCBI Taxonomy" id="4795"/>
    <lineage>
        <taxon>Eukaryota</taxon>
        <taxon>Sar</taxon>
        <taxon>Stramenopiles</taxon>
        <taxon>Oomycota</taxon>
        <taxon>Peronosporomycetes</taxon>
        <taxon>Peronosporales</taxon>
        <taxon>Peronosporaceae</taxon>
        <taxon>Phytophthora</taxon>
    </lineage>
</organism>
<evidence type="ECO:0000313" key="3">
    <source>
        <dbReference type="Proteomes" id="UP000198211"/>
    </source>
</evidence>
<feature type="region of interest" description="Disordered" evidence="1">
    <location>
        <begin position="1"/>
        <end position="101"/>
    </location>
</feature>
<accession>A0A225W3Q3</accession>
<keyword evidence="3" id="KW-1185">Reference proteome</keyword>
<gene>
    <name evidence="2" type="ORF">PHMEG_00014886</name>
</gene>
<name>A0A225W3Q3_9STRA</name>
<dbReference type="OrthoDB" id="122637at2759"/>
<evidence type="ECO:0000313" key="2">
    <source>
        <dbReference type="EMBL" id="OWZ12014.1"/>
    </source>
</evidence>
<proteinExistence type="predicted"/>
<dbReference type="EMBL" id="NBNE01001967">
    <property type="protein sequence ID" value="OWZ12014.1"/>
    <property type="molecule type" value="Genomic_DNA"/>
</dbReference>
<feature type="compositionally biased region" description="Basic residues" evidence="1">
    <location>
        <begin position="81"/>
        <end position="90"/>
    </location>
</feature>